<feature type="domain" description="L-seryl-tRNA selenium transferase N-terminal" evidence="11">
    <location>
        <begin position="9"/>
        <end position="46"/>
    </location>
</feature>
<dbReference type="UniPathway" id="UPA00906">
    <property type="reaction ID" value="UER00896"/>
</dbReference>
<dbReference type="InterPro" id="IPR015424">
    <property type="entry name" value="PyrdxlP-dep_Trfase"/>
</dbReference>
<dbReference type="GO" id="GO:0001717">
    <property type="term" value="P:conversion of seryl-tRNAsec to selenocys-tRNAsec"/>
    <property type="evidence" value="ECO:0007669"/>
    <property type="project" value="UniProtKB-UniRule"/>
</dbReference>
<dbReference type="InterPro" id="IPR025862">
    <property type="entry name" value="SelA_trans_N_dom"/>
</dbReference>
<evidence type="ECO:0000256" key="3">
    <source>
        <dbReference type="ARBA" id="ARBA00022679"/>
    </source>
</evidence>
<keyword evidence="2 8" id="KW-0963">Cytoplasm</keyword>
<dbReference type="InterPro" id="IPR004534">
    <property type="entry name" value="SelA_trans"/>
</dbReference>
<comment type="similarity">
    <text evidence="7 8">Belongs to the SelA family.</text>
</comment>
<comment type="function">
    <text evidence="8">Converts seryl-tRNA(Sec) to selenocysteinyl-tRNA(Sec) required for selenoprotein biosynthesis.</text>
</comment>
<sequence>MNKKNLLVKLPKVDEILNDKKIEELIKKFPRTTIVDSIRNKIDEIRKLILNTDEAEFDKFEINIDSLVEDIIWDVEKRNQMSLRKVINATGVVLHTNLGRALISEKVIENLIDVASHYSTLEFDISSGKRGSRYSHVEEIICQLTGAEGALVVNNNAAAVLLVLNTIAPNKKVIVSRGQLVEIGGSFRVPEVMAQGGAILKEVGTTNKTHVFDYEDNIDEETAAILKVHTSNYKILGFTKEVDIEEMVLLGKKYDIPVIEDIGSGTLVDLSKYGLTYEPTVLESISKGADIVTFSGDKLLGGPQAGIIVGKKKYIEKMKKNQLTRALRVDKMTLTALEATFRLYLDEKMALENIPTLKMLTMDIDEIKQKAEVLHRKIEQKIKTITAKIIPGYSQVGGGAMPLKDLPTYLISLNSKNLSAKGLEELLRKNKFPIICRINDDKVLLDVRTIKAEEFDIIAKTLNSIENGRKI</sequence>
<evidence type="ECO:0000256" key="8">
    <source>
        <dbReference type="HAMAP-Rule" id="MF_00423"/>
    </source>
</evidence>
<accession>A0A1M6MGN4</accession>
<dbReference type="InterPro" id="IPR018319">
    <property type="entry name" value="SelA-like"/>
</dbReference>
<dbReference type="HAMAP" id="MF_00423">
    <property type="entry name" value="SelA"/>
    <property type="match status" value="1"/>
</dbReference>
<dbReference type="OrthoDB" id="9787096at2"/>
<dbReference type="Pfam" id="PF12390">
    <property type="entry name" value="Se-cys_synth_N"/>
    <property type="match status" value="1"/>
</dbReference>
<evidence type="ECO:0000313" key="13">
    <source>
        <dbReference type="Proteomes" id="UP000184465"/>
    </source>
</evidence>
<organism evidence="12 13">
    <name type="scientific">Paramaledivibacter caminithermalis (strain DSM 15212 / CIP 107654 / DViRD3)</name>
    <name type="common">Clostridium caminithermale</name>
    <dbReference type="NCBI Taxonomy" id="1121301"/>
    <lineage>
        <taxon>Bacteria</taxon>
        <taxon>Bacillati</taxon>
        <taxon>Bacillota</taxon>
        <taxon>Clostridia</taxon>
        <taxon>Peptostreptococcales</taxon>
        <taxon>Caminicellaceae</taxon>
        <taxon>Paramaledivibacter</taxon>
    </lineage>
</organism>
<keyword evidence="5 8" id="KW-0648">Protein biosynthesis</keyword>
<dbReference type="EC" id="2.9.1.1" evidence="8"/>
<comment type="catalytic activity">
    <reaction evidence="8">
        <text>L-seryl-tRNA(Sec) + selenophosphate + H(+) = L-selenocysteinyl-tRNA(Sec) + phosphate</text>
        <dbReference type="Rhea" id="RHEA:22728"/>
        <dbReference type="Rhea" id="RHEA-COMP:9742"/>
        <dbReference type="Rhea" id="RHEA-COMP:9743"/>
        <dbReference type="ChEBI" id="CHEBI:15378"/>
        <dbReference type="ChEBI" id="CHEBI:16144"/>
        <dbReference type="ChEBI" id="CHEBI:43474"/>
        <dbReference type="ChEBI" id="CHEBI:78533"/>
        <dbReference type="ChEBI" id="CHEBI:78573"/>
        <dbReference type="EC" id="2.9.1.1"/>
    </reaction>
</comment>
<comment type="cofactor">
    <cofactor evidence="1 8 9">
        <name>pyridoxal 5'-phosphate</name>
        <dbReference type="ChEBI" id="CHEBI:597326"/>
    </cofactor>
</comment>
<keyword evidence="13" id="KW-1185">Reference proteome</keyword>
<protein>
    <recommendedName>
        <fullName evidence="8">L-seryl-tRNA(Sec) selenium transferase</fullName>
        <ecNumber evidence="8">2.9.1.1</ecNumber>
    </recommendedName>
    <alternativeName>
        <fullName evidence="8">Selenocysteine synthase</fullName>
        <shortName evidence="8">Sec synthase</shortName>
    </alternativeName>
    <alternativeName>
        <fullName evidence="8">Selenocysteinyl-tRNA(Sec) synthase</fullName>
    </alternativeName>
</protein>
<dbReference type="Gene3D" id="3.90.1150.180">
    <property type="match status" value="1"/>
</dbReference>
<evidence type="ECO:0000256" key="10">
    <source>
        <dbReference type="SAM" id="Coils"/>
    </source>
</evidence>
<keyword evidence="4 8" id="KW-0663">Pyridoxal phosphate</keyword>
<keyword evidence="6 8" id="KW-0711">Selenium</keyword>
<evidence type="ECO:0000259" key="11">
    <source>
        <dbReference type="Pfam" id="PF12390"/>
    </source>
</evidence>
<dbReference type="AlphaFoldDB" id="A0A1M6MGN4"/>
<comment type="pathway">
    <text evidence="8">Aminoacyl-tRNA biosynthesis; selenocysteinyl-tRNA(Sec) biosynthesis; selenocysteinyl-tRNA(Sec) from L-seryl-tRNA(Sec) (bacterial route): step 1/1.</text>
</comment>
<dbReference type="GO" id="GO:0005737">
    <property type="term" value="C:cytoplasm"/>
    <property type="evidence" value="ECO:0007669"/>
    <property type="project" value="UniProtKB-SubCell"/>
</dbReference>
<dbReference type="PANTHER" id="PTHR32328">
    <property type="entry name" value="L-SERYL-TRNA(SEC) SELENIUM TRANSFERASE"/>
    <property type="match status" value="1"/>
</dbReference>
<dbReference type="Gene3D" id="3.40.640.10">
    <property type="entry name" value="Type I PLP-dependent aspartate aminotransferase-like (Major domain)"/>
    <property type="match status" value="1"/>
</dbReference>
<evidence type="ECO:0000256" key="7">
    <source>
        <dbReference type="ARBA" id="ARBA00044507"/>
    </source>
</evidence>
<dbReference type="GO" id="GO:0004125">
    <property type="term" value="F:L-seryl-tRNA(Sec) selenium transferase activity"/>
    <property type="evidence" value="ECO:0007669"/>
    <property type="project" value="UniProtKB-UniRule"/>
</dbReference>
<reference evidence="12 13" key="1">
    <citation type="submission" date="2016-11" db="EMBL/GenBank/DDBJ databases">
        <authorList>
            <person name="Jaros S."/>
            <person name="Januszkiewicz K."/>
            <person name="Wedrychowicz H."/>
        </authorList>
    </citation>
    <scope>NUCLEOTIDE SEQUENCE [LARGE SCALE GENOMIC DNA]</scope>
    <source>
        <strain evidence="12 13">DSM 15212</strain>
    </source>
</reference>
<evidence type="ECO:0000256" key="5">
    <source>
        <dbReference type="ARBA" id="ARBA00022917"/>
    </source>
</evidence>
<evidence type="ECO:0000256" key="1">
    <source>
        <dbReference type="ARBA" id="ARBA00001933"/>
    </source>
</evidence>
<dbReference type="NCBIfam" id="TIGR00474">
    <property type="entry name" value="selA"/>
    <property type="match status" value="1"/>
</dbReference>
<gene>
    <name evidence="8" type="primary">selA</name>
    <name evidence="12" type="ORF">SAMN02745912_01242</name>
</gene>
<feature type="modified residue" description="N6-(pyridoxal phosphate)lysine" evidence="8 9">
    <location>
        <position position="298"/>
    </location>
</feature>
<feature type="coiled-coil region" evidence="10">
    <location>
        <begin position="357"/>
        <end position="384"/>
    </location>
</feature>
<evidence type="ECO:0000256" key="4">
    <source>
        <dbReference type="ARBA" id="ARBA00022898"/>
    </source>
</evidence>
<evidence type="ECO:0000256" key="2">
    <source>
        <dbReference type="ARBA" id="ARBA00022490"/>
    </source>
</evidence>
<proteinExistence type="inferred from homology"/>
<dbReference type="InterPro" id="IPR015421">
    <property type="entry name" value="PyrdxlP-dep_Trfase_major"/>
</dbReference>
<dbReference type="Pfam" id="PF03841">
    <property type="entry name" value="SelA"/>
    <property type="match status" value="1"/>
</dbReference>
<dbReference type="STRING" id="1121301.SAMN02745912_01242"/>
<evidence type="ECO:0000313" key="12">
    <source>
        <dbReference type="EMBL" id="SHJ82632.1"/>
    </source>
</evidence>
<dbReference type="RefSeq" id="WP_073148015.1">
    <property type="nucleotide sequence ID" value="NZ_FRAG01000010.1"/>
</dbReference>
<keyword evidence="3 8" id="KW-0808">Transferase</keyword>
<evidence type="ECO:0000256" key="6">
    <source>
        <dbReference type="ARBA" id="ARBA00023266"/>
    </source>
</evidence>
<keyword evidence="10" id="KW-0175">Coiled coil</keyword>
<dbReference type="EMBL" id="FRAG01000010">
    <property type="protein sequence ID" value="SHJ82632.1"/>
    <property type="molecule type" value="Genomic_DNA"/>
</dbReference>
<dbReference type="GO" id="GO:0001514">
    <property type="term" value="P:selenocysteine incorporation"/>
    <property type="evidence" value="ECO:0007669"/>
    <property type="project" value="UniProtKB-UniRule"/>
</dbReference>
<comment type="subcellular location">
    <subcellularLocation>
        <location evidence="8">Cytoplasm</location>
    </subcellularLocation>
</comment>
<dbReference type="SUPFAM" id="SSF53383">
    <property type="entry name" value="PLP-dependent transferases"/>
    <property type="match status" value="1"/>
</dbReference>
<dbReference type="PANTHER" id="PTHR32328:SF0">
    <property type="entry name" value="L-SERYL-TRNA(SEC) SELENIUM TRANSFERASE"/>
    <property type="match status" value="1"/>
</dbReference>
<name>A0A1M6MGN4_PARC5</name>
<evidence type="ECO:0000256" key="9">
    <source>
        <dbReference type="PIRSR" id="PIRSR618319-50"/>
    </source>
</evidence>
<dbReference type="Proteomes" id="UP000184465">
    <property type="component" value="Unassembled WGS sequence"/>
</dbReference>